<dbReference type="AlphaFoldDB" id="A0A0S4JCX7"/>
<evidence type="ECO:0000256" key="1">
    <source>
        <dbReference type="SAM" id="MobiDB-lite"/>
    </source>
</evidence>
<dbReference type="OrthoDB" id="5852896at2759"/>
<feature type="compositionally biased region" description="Basic and acidic residues" evidence="1">
    <location>
        <begin position="66"/>
        <end position="76"/>
    </location>
</feature>
<dbReference type="VEuPathDB" id="TriTrypDB:BSAL_01015"/>
<sequence>MLYLWLLGFSNKGLIHQLKMLAHRNRIFDADGNGVFVTTLLPDKQARFMAEFKRETDEIRAKAREAVEESKRRREAAGANDEEEAPDAIPVGGDDGVVAGSDMTEAIGFRGNKVDGAYDVVEIIQKERFEAIRRGDDSFHILYAVQPPERDCRSSQENQS</sequence>
<feature type="region of interest" description="Disordered" evidence="1">
    <location>
        <begin position="66"/>
        <end position="96"/>
    </location>
</feature>
<keyword evidence="3" id="KW-1185">Reference proteome</keyword>
<proteinExistence type="predicted"/>
<evidence type="ECO:0000313" key="2">
    <source>
        <dbReference type="EMBL" id="CUG87047.1"/>
    </source>
</evidence>
<reference evidence="3" key="1">
    <citation type="submission" date="2015-09" db="EMBL/GenBank/DDBJ databases">
        <authorList>
            <consortium name="Pathogen Informatics"/>
        </authorList>
    </citation>
    <scope>NUCLEOTIDE SEQUENCE [LARGE SCALE GENOMIC DNA]</scope>
    <source>
        <strain evidence="3">Lake Konstanz</strain>
    </source>
</reference>
<name>A0A0S4JCX7_BODSA</name>
<feature type="compositionally biased region" description="Low complexity" evidence="1">
    <location>
        <begin position="87"/>
        <end position="96"/>
    </location>
</feature>
<accession>A0A0S4JCX7</accession>
<evidence type="ECO:0000313" key="3">
    <source>
        <dbReference type="Proteomes" id="UP000051952"/>
    </source>
</evidence>
<dbReference type="EMBL" id="CYKH01001429">
    <property type="protein sequence ID" value="CUG87047.1"/>
    <property type="molecule type" value="Genomic_DNA"/>
</dbReference>
<dbReference type="Proteomes" id="UP000051952">
    <property type="component" value="Unassembled WGS sequence"/>
</dbReference>
<gene>
    <name evidence="2" type="ORF">BSAL_01015</name>
</gene>
<protein>
    <submittedName>
        <fullName evidence="2">Uncharacterized protein</fullName>
    </submittedName>
</protein>
<organism evidence="2 3">
    <name type="scientific">Bodo saltans</name>
    <name type="common">Flagellated protozoan</name>
    <dbReference type="NCBI Taxonomy" id="75058"/>
    <lineage>
        <taxon>Eukaryota</taxon>
        <taxon>Discoba</taxon>
        <taxon>Euglenozoa</taxon>
        <taxon>Kinetoplastea</taxon>
        <taxon>Metakinetoplastina</taxon>
        <taxon>Eubodonida</taxon>
        <taxon>Bodonidae</taxon>
        <taxon>Bodo</taxon>
    </lineage>
</organism>